<name>A0A8S4BG11_9TELE</name>
<feature type="compositionally biased region" description="Basic and acidic residues" evidence="1">
    <location>
        <begin position="1"/>
        <end position="16"/>
    </location>
</feature>
<evidence type="ECO:0000313" key="3">
    <source>
        <dbReference type="Proteomes" id="UP000677803"/>
    </source>
</evidence>
<evidence type="ECO:0000256" key="1">
    <source>
        <dbReference type="SAM" id="MobiDB-lite"/>
    </source>
</evidence>
<dbReference type="AlphaFoldDB" id="A0A8S4BG11"/>
<sequence length="75" mass="7938">MSEHLDTSRAHTENAPRRTGRTDPSPVLQPRHLLASLSTHSPGFGPAGAGGRFVMMMTTSMMAARDNAGIHVAAL</sequence>
<protein>
    <submittedName>
        <fullName evidence="2">(Atlantic silverside) hypothetical protein</fullName>
    </submittedName>
</protein>
<keyword evidence="3" id="KW-1185">Reference proteome</keyword>
<reference evidence="2" key="1">
    <citation type="submission" date="2021-05" db="EMBL/GenBank/DDBJ databases">
        <authorList>
            <person name="Tigano A."/>
        </authorList>
    </citation>
    <scope>NUCLEOTIDE SEQUENCE</scope>
</reference>
<dbReference type="Proteomes" id="UP000677803">
    <property type="component" value="Unassembled WGS sequence"/>
</dbReference>
<evidence type="ECO:0000313" key="2">
    <source>
        <dbReference type="EMBL" id="CAG5938287.1"/>
    </source>
</evidence>
<comment type="caution">
    <text evidence="2">The sequence shown here is derived from an EMBL/GenBank/DDBJ whole genome shotgun (WGS) entry which is preliminary data.</text>
</comment>
<dbReference type="EMBL" id="CAJRST010016668">
    <property type="protein sequence ID" value="CAG5938287.1"/>
    <property type="molecule type" value="Genomic_DNA"/>
</dbReference>
<accession>A0A8S4BG11</accession>
<feature type="region of interest" description="Disordered" evidence="1">
    <location>
        <begin position="1"/>
        <end position="29"/>
    </location>
</feature>
<proteinExistence type="predicted"/>
<gene>
    <name evidence="2" type="ORF">MMEN_LOCUS13718</name>
</gene>
<organism evidence="2 3">
    <name type="scientific">Menidia menidia</name>
    <name type="common">Atlantic silverside</name>
    <dbReference type="NCBI Taxonomy" id="238744"/>
    <lineage>
        <taxon>Eukaryota</taxon>
        <taxon>Metazoa</taxon>
        <taxon>Chordata</taxon>
        <taxon>Craniata</taxon>
        <taxon>Vertebrata</taxon>
        <taxon>Euteleostomi</taxon>
        <taxon>Actinopterygii</taxon>
        <taxon>Neopterygii</taxon>
        <taxon>Teleostei</taxon>
        <taxon>Neoteleostei</taxon>
        <taxon>Acanthomorphata</taxon>
        <taxon>Ovalentaria</taxon>
        <taxon>Atherinomorphae</taxon>
        <taxon>Atheriniformes</taxon>
        <taxon>Atherinopsidae</taxon>
        <taxon>Menidiinae</taxon>
        <taxon>Menidia</taxon>
    </lineage>
</organism>